<reference evidence="1 2" key="1">
    <citation type="submission" date="2017-04" db="EMBL/GenBank/DDBJ databases">
        <authorList>
            <person name="Afonso C.L."/>
            <person name="Miller P.J."/>
            <person name="Scott M.A."/>
            <person name="Spackman E."/>
            <person name="Goraichik I."/>
            <person name="Dimitrov K.M."/>
            <person name="Suarez D.L."/>
            <person name="Swayne D.E."/>
        </authorList>
    </citation>
    <scope>NUCLEOTIDE SEQUENCE [LARGE SCALE GENOMIC DNA]</scope>
</reference>
<evidence type="ECO:0000313" key="2">
    <source>
        <dbReference type="Proteomes" id="UP000240568"/>
    </source>
</evidence>
<dbReference type="EMBL" id="KY984068">
    <property type="protein sequence ID" value="ARW58877.1"/>
    <property type="molecule type" value="Genomic_DNA"/>
</dbReference>
<accession>A0A2H4IBF2</accession>
<sequence length="227" mass="26201">MEQLASYASDLDNIRFYAQNMLNVQFGSPLQLCPYTHRVYIRHGSLQRLIATIERDFDNAISRGDLAFPSEPLIYKFRAALDRYRTSYFYTQLQPCLPSLGYDLKVPERGNKSAREFACFFLDYAAEQVRSFIYLLSIECYAKQTDDSVLPLCPQRFEVPHVFDCLQMQDAHANVARSMLEALLLSYRDGENSHNPILREYGRDVILPLVAEARNVIYAAYPEVRGE</sequence>
<keyword evidence="2" id="KW-1185">Reference proteome</keyword>
<evidence type="ECO:0000313" key="1">
    <source>
        <dbReference type="EMBL" id="ARW58877.1"/>
    </source>
</evidence>
<name>A0A2H4IBF2_9CAUD</name>
<gene>
    <name evidence="1" type="ORF">Y3_237</name>
</gene>
<proteinExistence type="predicted"/>
<organism evidence="1 2">
    <name type="scientific">Erwinia phage vB_EamM_Y3</name>
    <dbReference type="NCBI Taxonomy" id="1983553"/>
    <lineage>
        <taxon>Viruses</taxon>
        <taxon>Duplodnaviria</taxon>
        <taxon>Heunggongvirae</taxon>
        <taxon>Uroviricota</taxon>
        <taxon>Caudoviricetes</taxon>
        <taxon>Sasquatchvirus</taxon>
        <taxon>Sasquatchvirus Y3</taxon>
    </lineage>
</organism>
<dbReference type="Proteomes" id="UP000240568">
    <property type="component" value="Segment"/>
</dbReference>
<protein>
    <submittedName>
        <fullName evidence="1">Uncharacterized protein</fullName>
    </submittedName>
</protein>